<proteinExistence type="inferred from homology"/>
<comment type="catalytic activity">
    <reaction evidence="1 9">
        <text>a 4-O-methyl-thymidine in DNA + L-cysteinyl-[protein] = a thymidine in DNA + S-methyl-L-cysteinyl-[protein]</text>
        <dbReference type="Rhea" id="RHEA:53428"/>
        <dbReference type="Rhea" id="RHEA-COMP:10131"/>
        <dbReference type="Rhea" id="RHEA-COMP:10132"/>
        <dbReference type="Rhea" id="RHEA-COMP:13555"/>
        <dbReference type="Rhea" id="RHEA-COMP:13556"/>
        <dbReference type="ChEBI" id="CHEBI:29950"/>
        <dbReference type="ChEBI" id="CHEBI:82612"/>
        <dbReference type="ChEBI" id="CHEBI:137386"/>
        <dbReference type="ChEBI" id="CHEBI:137387"/>
        <dbReference type="EC" id="2.1.1.63"/>
    </reaction>
</comment>
<evidence type="ECO:0000256" key="6">
    <source>
        <dbReference type="ARBA" id="ARBA00022763"/>
    </source>
</evidence>
<dbReference type="InterPro" id="IPR008332">
    <property type="entry name" value="MethylG_MeTrfase_N"/>
</dbReference>
<dbReference type="KEGG" id="sgy:Sgly_1525"/>
<evidence type="ECO:0000256" key="2">
    <source>
        <dbReference type="ARBA" id="ARBA00008711"/>
    </source>
</evidence>
<dbReference type="HAMAP" id="MF_00772">
    <property type="entry name" value="OGT"/>
    <property type="match status" value="1"/>
</dbReference>
<dbReference type="InterPro" id="IPR036217">
    <property type="entry name" value="MethylDNA_cys_MeTrfase_DNAb"/>
</dbReference>
<protein>
    <recommendedName>
        <fullName evidence="9">Methylated-DNA--protein-cysteine methyltransferase</fullName>
        <ecNumber evidence="9">2.1.1.63</ecNumber>
    </recommendedName>
    <alternativeName>
        <fullName evidence="9">6-O-methylguanine-DNA methyltransferase</fullName>
        <shortName evidence="9">MGMT</shortName>
    </alternativeName>
    <alternativeName>
        <fullName evidence="9">O-6-methylguanine-DNA-alkyltransferase</fullName>
    </alternativeName>
</protein>
<organism evidence="12 13">
    <name type="scientific">Syntrophobotulus glycolicus (strain DSM 8271 / FlGlyR)</name>
    <dbReference type="NCBI Taxonomy" id="645991"/>
    <lineage>
        <taxon>Bacteria</taxon>
        <taxon>Bacillati</taxon>
        <taxon>Bacillota</taxon>
        <taxon>Clostridia</taxon>
        <taxon>Eubacteriales</taxon>
        <taxon>Desulfitobacteriaceae</taxon>
        <taxon>Syntrophobotulus</taxon>
    </lineage>
</organism>
<evidence type="ECO:0000256" key="3">
    <source>
        <dbReference type="ARBA" id="ARBA00022490"/>
    </source>
</evidence>
<dbReference type="CDD" id="cd06445">
    <property type="entry name" value="ATase"/>
    <property type="match status" value="1"/>
</dbReference>
<dbReference type="EC" id="2.1.1.63" evidence="9"/>
<reference evidence="12 13" key="1">
    <citation type="journal article" date="2011" name="Stand. Genomic Sci.">
        <title>Complete genome sequence of Syntrophobotulus glycolicus type strain (FlGlyR).</title>
        <authorList>
            <person name="Han C."/>
            <person name="Mwirichia R."/>
            <person name="Chertkov O."/>
            <person name="Held B."/>
            <person name="Lapidus A."/>
            <person name="Nolan M."/>
            <person name="Lucas S."/>
            <person name="Hammon N."/>
            <person name="Deshpande S."/>
            <person name="Cheng J.F."/>
            <person name="Tapia R."/>
            <person name="Goodwin L."/>
            <person name="Pitluck S."/>
            <person name="Huntemann M."/>
            <person name="Liolios K."/>
            <person name="Ivanova N."/>
            <person name="Pagani I."/>
            <person name="Mavromatis K."/>
            <person name="Ovchinikova G."/>
            <person name="Pati A."/>
            <person name="Chen A."/>
            <person name="Palaniappan K."/>
            <person name="Land M."/>
            <person name="Hauser L."/>
            <person name="Brambilla E.M."/>
            <person name="Rohde M."/>
            <person name="Spring S."/>
            <person name="Sikorski J."/>
            <person name="Goker M."/>
            <person name="Woyke T."/>
            <person name="Bristow J."/>
            <person name="Eisen J.A."/>
            <person name="Markowitz V."/>
            <person name="Hugenholtz P."/>
            <person name="Kyrpides N.C."/>
            <person name="Klenk H.P."/>
            <person name="Detter J.C."/>
        </authorList>
    </citation>
    <scope>NUCLEOTIDE SEQUENCE [LARGE SCALE GENOMIC DNA]</scope>
    <source>
        <strain evidence="13">DSM 8271 / FlGlyR</strain>
    </source>
</reference>
<dbReference type="Pfam" id="PF01035">
    <property type="entry name" value="DNA_binding_1"/>
    <property type="match status" value="1"/>
</dbReference>
<dbReference type="Gene3D" id="3.30.160.70">
    <property type="entry name" value="Methylated DNA-protein cysteine methyltransferase domain"/>
    <property type="match status" value="1"/>
</dbReference>
<dbReference type="GO" id="GO:0005737">
    <property type="term" value="C:cytoplasm"/>
    <property type="evidence" value="ECO:0007669"/>
    <property type="project" value="UniProtKB-SubCell"/>
</dbReference>
<feature type="domain" description="Methylguanine DNA methyltransferase ribonuclease-like" evidence="11">
    <location>
        <begin position="8"/>
        <end position="67"/>
    </location>
</feature>
<evidence type="ECO:0000256" key="7">
    <source>
        <dbReference type="ARBA" id="ARBA00023204"/>
    </source>
</evidence>
<dbReference type="InterPro" id="IPR023546">
    <property type="entry name" value="MGMT"/>
</dbReference>
<dbReference type="PANTHER" id="PTHR10815:SF5">
    <property type="entry name" value="METHYLATED-DNA--PROTEIN-CYSTEINE METHYLTRANSFERASE"/>
    <property type="match status" value="1"/>
</dbReference>
<dbReference type="InterPro" id="IPR001497">
    <property type="entry name" value="MethylDNA_cys_MeTrfase_AS"/>
</dbReference>
<keyword evidence="6 9" id="KW-0227">DNA damage</keyword>
<accession>F0SX43</accession>
<comment type="subcellular location">
    <subcellularLocation>
        <location evidence="9">Cytoplasm</location>
    </subcellularLocation>
</comment>
<reference evidence="13" key="2">
    <citation type="submission" date="2011-02" db="EMBL/GenBank/DDBJ databases">
        <title>The complete genome of Syntrophobotulus glycolicus DSM 8271.</title>
        <authorList>
            <person name="Lucas S."/>
            <person name="Copeland A."/>
            <person name="Lapidus A."/>
            <person name="Bruce D."/>
            <person name="Goodwin L."/>
            <person name="Pitluck S."/>
            <person name="Kyrpides N."/>
            <person name="Mavromatis K."/>
            <person name="Pagani I."/>
            <person name="Ivanova N."/>
            <person name="Mikhailova N."/>
            <person name="Chertkov O."/>
            <person name="Held B."/>
            <person name="Detter J.C."/>
            <person name="Tapia R."/>
            <person name="Han C."/>
            <person name="Land M."/>
            <person name="Hauser L."/>
            <person name="Markowitz V."/>
            <person name="Cheng J.-F."/>
            <person name="Hugenholtz P."/>
            <person name="Woyke T."/>
            <person name="Wu D."/>
            <person name="Spring S."/>
            <person name="Schroeder M."/>
            <person name="Brambilla E."/>
            <person name="Klenk H.-P."/>
            <person name="Eisen J.A."/>
        </authorList>
    </citation>
    <scope>NUCLEOTIDE SEQUENCE [LARGE SCALE GENOMIC DNA]</scope>
    <source>
        <strain evidence="13">DSM 8271 / FlGlyR</strain>
    </source>
</reference>
<keyword evidence="4 9" id="KW-0489">Methyltransferase</keyword>
<dbReference type="AlphaFoldDB" id="F0SX43"/>
<dbReference type="InterPro" id="IPR036631">
    <property type="entry name" value="MGMT_N_sf"/>
</dbReference>
<sequence>MKRVWYDDYPIGVIGIAEDSGSISHLFFGRDKGPAGFEVGATPLIEKAVLQLREYFDGKRTEFDLPLCLQGTEFQQSVWKALQTIAAAETRSYKEIAVQIGNPKAVRAVGMANNRNPISIIVPCHRVVGADGSLTGYGGGLPVKKYLLDLEKRYYA</sequence>
<dbReference type="PROSITE" id="PS00374">
    <property type="entry name" value="MGMT"/>
    <property type="match status" value="1"/>
</dbReference>
<dbReference type="InterPro" id="IPR014048">
    <property type="entry name" value="MethylDNA_cys_MeTrfase_DNA-bd"/>
</dbReference>
<name>F0SX43_SYNGF</name>
<dbReference type="GO" id="GO:0006307">
    <property type="term" value="P:DNA alkylation repair"/>
    <property type="evidence" value="ECO:0007669"/>
    <property type="project" value="UniProtKB-UniRule"/>
</dbReference>
<dbReference type="eggNOG" id="COG0350">
    <property type="taxonomic scope" value="Bacteria"/>
</dbReference>
<dbReference type="Proteomes" id="UP000007488">
    <property type="component" value="Chromosome"/>
</dbReference>
<evidence type="ECO:0000259" key="11">
    <source>
        <dbReference type="Pfam" id="PF02870"/>
    </source>
</evidence>
<dbReference type="SUPFAM" id="SSF53155">
    <property type="entry name" value="Methylated DNA-protein cysteine methyltransferase domain"/>
    <property type="match status" value="1"/>
</dbReference>
<dbReference type="InterPro" id="IPR036388">
    <property type="entry name" value="WH-like_DNA-bd_sf"/>
</dbReference>
<evidence type="ECO:0000313" key="12">
    <source>
        <dbReference type="EMBL" id="ADY55826.1"/>
    </source>
</evidence>
<evidence type="ECO:0000313" key="13">
    <source>
        <dbReference type="Proteomes" id="UP000007488"/>
    </source>
</evidence>
<feature type="active site" description="Nucleophile; methyl group acceptor" evidence="9">
    <location>
        <position position="124"/>
    </location>
</feature>
<evidence type="ECO:0000256" key="4">
    <source>
        <dbReference type="ARBA" id="ARBA00022603"/>
    </source>
</evidence>
<dbReference type="Pfam" id="PF02870">
    <property type="entry name" value="Methyltransf_1N"/>
    <property type="match status" value="1"/>
</dbReference>
<dbReference type="GO" id="GO:0032259">
    <property type="term" value="P:methylation"/>
    <property type="evidence" value="ECO:0007669"/>
    <property type="project" value="UniProtKB-KW"/>
</dbReference>
<dbReference type="STRING" id="645991.Sgly_1525"/>
<keyword evidence="3 9" id="KW-0963">Cytoplasm</keyword>
<evidence type="ECO:0000256" key="1">
    <source>
        <dbReference type="ARBA" id="ARBA00001286"/>
    </source>
</evidence>
<comment type="similarity">
    <text evidence="2 9">Belongs to the MGMT family.</text>
</comment>
<evidence type="ECO:0000256" key="5">
    <source>
        <dbReference type="ARBA" id="ARBA00022679"/>
    </source>
</evidence>
<evidence type="ECO:0000259" key="10">
    <source>
        <dbReference type="Pfam" id="PF01035"/>
    </source>
</evidence>
<dbReference type="GO" id="GO:0003908">
    <property type="term" value="F:methylated-DNA-[protein]-cysteine S-methyltransferase activity"/>
    <property type="evidence" value="ECO:0007669"/>
    <property type="project" value="UniProtKB-UniRule"/>
</dbReference>
<dbReference type="NCBIfam" id="TIGR00589">
    <property type="entry name" value="ogt"/>
    <property type="match status" value="1"/>
</dbReference>
<comment type="miscellaneous">
    <text evidence="9">This enzyme catalyzes only one turnover and therefore is not strictly catalytic. According to one definition, an enzyme is a biocatalyst that acts repeatedly and over many reaction cycles.</text>
</comment>
<evidence type="ECO:0000256" key="9">
    <source>
        <dbReference type="HAMAP-Rule" id="MF_00772"/>
    </source>
</evidence>
<evidence type="ECO:0000256" key="8">
    <source>
        <dbReference type="ARBA" id="ARBA00049348"/>
    </source>
</evidence>
<dbReference type="SUPFAM" id="SSF46767">
    <property type="entry name" value="Methylated DNA-protein cysteine methyltransferase, C-terminal domain"/>
    <property type="match status" value="1"/>
</dbReference>
<dbReference type="FunFam" id="1.10.10.10:FF:000214">
    <property type="entry name" value="Methylated-DNA--protein-cysteine methyltransferase"/>
    <property type="match status" value="1"/>
</dbReference>
<keyword evidence="7 9" id="KW-0234">DNA repair</keyword>
<dbReference type="HOGENOM" id="CLU_000445_52_2_9"/>
<dbReference type="EMBL" id="CP002547">
    <property type="protein sequence ID" value="ADY55826.1"/>
    <property type="molecule type" value="Genomic_DNA"/>
</dbReference>
<keyword evidence="5 9" id="KW-0808">Transferase</keyword>
<dbReference type="RefSeq" id="WP_013624696.1">
    <property type="nucleotide sequence ID" value="NC_015172.1"/>
</dbReference>
<dbReference type="Gene3D" id="1.10.10.10">
    <property type="entry name" value="Winged helix-like DNA-binding domain superfamily/Winged helix DNA-binding domain"/>
    <property type="match status" value="1"/>
</dbReference>
<dbReference type="PANTHER" id="PTHR10815">
    <property type="entry name" value="METHYLATED-DNA--PROTEIN-CYSTEINE METHYLTRANSFERASE"/>
    <property type="match status" value="1"/>
</dbReference>
<feature type="domain" description="Methylated-DNA-[protein]-cysteine S-methyltransferase DNA binding" evidence="10">
    <location>
        <begin position="73"/>
        <end position="152"/>
    </location>
</feature>
<gene>
    <name evidence="12" type="ordered locus">Sgly_1525</name>
</gene>
<keyword evidence="13" id="KW-1185">Reference proteome</keyword>
<dbReference type="OrthoDB" id="9789813at2"/>
<comment type="function">
    <text evidence="9">Involved in the cellular defense against the biological effects of O6-methylguanine (O6-MeG) and O4-methylthymine (O4-MeT) in DNA. Repairs the methylated nucleobase in DNA by stoichiometrically transferring the methyl group to a cysteine residue in the enzyme. This is a suicide reaction: the enzyme is irreversibly inactivated.</text>
</comment>
<comment type="catalytic activity">
    <reaction evidence="8 9">
        <text>a 6-O-methyl-2'-deoxyguanosine in DNA + L-cysteinyl-[protein] = S-methyl-L-cysteinyl-[protein] + a 2'-deoxyguanosine in DNA</text>
        <dbReference type="Rhea" id="RHEA:24000"/>
        <dbReference type="Rhea" id="RHEA-COMP:10131"/>
        <dbReference type="Rhea" id="RHEA-COMP:10132"/>
        <dbReference type="Rhea" id="RHEA-COMP:11367"/>
        <dbReference type="Rhea" id="RHEA-COMP:11368"/>
        <dbReference type="ChEBI" id="CHEBI:29950"/>
        <dbReference type="ChEBI" id="CHEBI:82612"/>
        <dbReference type="ChEBI" id="CHEBI:85445"/>
        <dbReference type="ChEBI" id="CHEBI:85448"/>
        <dbReference type="EC" id="2.1.1.63"/>
    </reaction>
</comment>